<evidence type="ECO:0000256" key="1">
    <source>
        <dbReference type="SAM" id="Coils"/>
    </source>
</evidence>
<dbReference type="EMBL" id="JAGYPE010000006">
    <property type="protein sequence ID" value="MBS4185969.1"/>
    <property type="molecule type" value="Genomic_DNA"/>
</dbReference>
<keyword evidence="1" id="KW-0175">Coiled coil</keyword>
<accession>A0A942T464</accession>
<gene>
    <name evidence="3" type="ORF">KHB02_007355</name>
    <name evidence="2" type="ORF">KHB02_31750</name>
</gene>
<organism evidence="2">
    <name type="scientific">Neobacillus citreus</name>
    <dbReference type="NCBI Taxonomy" id="2833578"/>
    <lineage>
        <taxon>Bacteria</taxon>
        <taxon>Bacillati</taxon>
        <taxon>Bacillota</taxon>
        <taxon>Bacilli</taxon>
        <taxon>Bacillales</taxon>
        <taxon>Bacillaceae</taxon>
        <taxon>Neobacillus</taxon>
    </lineage>
</organism>
<keyword evidence="4" id="KW-1185">Reference proteome</keyword>
<evidence type="ECO:0000313" key="2">
    <source>
        <dbReference type="EMBL" id="MBS4185969.1"/>
    </source>
</evidence>
<name>A0A942T464_9BACI</name>
<dbReference type="EMBL" id="JAGYPE020000009">
    <property type="protein sequence ID" value="MCH6265343.1"/>
    <property type="molecule type" value="Genomic_DNA"/>
</dbReference>
<dbReference type="Proteomes" id="UP000677265">
    <property type="component" value="Unassembled WGS sequence"/>
</dbReference>
<evidence type="ECO:0000313" key="4">
    <source>
        <dbReference type="Proteomes" id="UP000677265"/>
    </source>
</evidence>
<protein>
    <submittedName>
        <fullName evidence="2">Uncharacterized protein</fullName>
    </submittedName>
</protein>
<comment type="caution">
    <text evidence="2">The sequence shown here is derived from an EMBL/GenBank/DDBJ whole genome shotgun (WGS) entry which is preliminary data.</text>
</comment>
<dbReference type="AlphaFoldDB" id="A0A942T464"/>
<dbReference type="RefSeq" id="WP_213145771.1">
    <property type="nucleotide sequence ID" value="NZ_JAGYPE020000009.1"/>
</dbReference>
<proteinExistence type="predicted"/>
<reference evidence="2" key="1">
    <citation type="submission" date="2021-05" db="EMBL/GenBank/DDBJ databases">
        <title>Novel Bacillus species.</title>
        <authorList>
            <person name="Liu G."/>
        </authorList>
    </citation>
    <scope>NUCLEOTIDE SEQUENCE</scope>
    <source>
        <strain evidence="2 4">FJAT-50051</strain>
    </source>
</reference>
<sequence length="68" mass="8240">MENKILALLEKMNDRQERMEEKLERIDDRQHNMEDKLDQVFETVKRIEVSQKDDVIGLLKLQRKNLDS</sequence>
<evidence type="ECO:0000313" key="3">
    <source>
        <dbReference type="EMBL" id="MCH6265343.1"/>
    </source>
</evidence>
<feature type="coiled-coil region" evidence="1">
    <location>
        <begin position="6"/>
        <end position="36"/>
    </location>
</feature>